<evidence type="ECO:0000313" key="3">
    <source>
        <dbReference type="Proteomes" id="UP000316426"/>
    </source>
</evidence>
<feature type="domain" description="Ice-binding protein C-terminal" evidence="1">
    <location>
        <begin position="203"/>
        <end position="226"/>
    </location>
</feature>
<sequence length="226" mass="23193">MSAITKLSQSMAIVAALTSVADFAGAALLAPGGVVGLAGTTVAVAPELAGTVQDDPLRPFEIRDAGDNLLLSGNFQDRVSRSDDLETLVFSPRLRDTVSTIGAAPIEIIAMTITGYGGYTTDVEFRTDGLGDVGPNLASRSADGEGLRFQYTTSPIVAPAESYFNSILTNATAFAPIGTATIHARIGSTGPVFSTTLQGINVPVPEPTSSVLVLGALGLAAAVRRR</sequence>
<protein>
    <recommendedName>
        <fullName evidence="1">Ice-binding protein C-terminal domain-containing protein</fullName>
    </recommendedName>
</protein>
<evidence type="ECO:0000259" key="1">
    <source>
        <dbReference type="Pfam" id="PF07589"/>
    </source>
</evidence>
<name>A0A518KAL3_9BACT</name>
<keyword evidence="3" id="KW-1185">Reference proteome</keyword>
<dbReference type="EMBL" id="CP036349">
    <property type="protein sequence ID" value="QDV74826.1"/>
    <property type="molecule type" value="Genomic_DNA"/>
</dbReference>
<evidence type="ECO:0000313" key="2">
    <source>
        <dbReference type="EMBL" id="QDV74826.1"/>
    </source>
</evidence>
<gene>
    <name evidence="2" type="ORF">Spa11_30350</name>
</gene>
<dbReference type="NCBIfam" id="TIGR02595">
    <property type="entry name" value="PEP_CTERM"/>
    <property type="match status" value="1"/>
</dbReference>
<dbReference type="AlphaFoldDB" id="A0A518KAL3"/>
<organism evidence="2 3">
    <name type="scientific">Botrimarina mediterranea</name>
    <dbReference type="NCBI Taxonomy" id="2528022"/>
    <lineage>
        <taxon>Bacteria</taxon>
        <taxon>Pseudomonadati</taxon>
        <taxon>Planctomycetota</taxon>
        <taxon>Planctomycetia</taxon>
        <taxon>Pirellulales</taxon>
        <taxon>Lacipirellulaceae</taxon>
        <taxon>Botrimarina</taxon>
    </lineage>
</organism>
<dbReference type="Proteomes" id="UP000316426">
    <property type="component" value="Chromosome"/>
</dbReference>
<reference evidence="2 3" key="1">
    <citation type="submission" date="2019-02" db="EMBL/GenBank/DDBJ databases">
        <title>Deep-cultivation of Planctomycetes and their phenomic and genomic characterization uncovers novel biology.</title>
        <authorList>
            <person name="Wiegand S."/>
            <person name="Jogler M."/>
            <person name="Boedeker C."/>
            <person name="Pinto D."/>
            <person name="Vollmers J."/>
            <person name="Rivas-Marin E."/>
            <person name="Kohn T."/>
            <person name="Peeters S.H."/>
            <person name="Heuer A."/>
            <person name="Rast P."/>
            <person name="Oberbeckmann S."/>
            <person name="Bunk B."/>
            <person name="Jeske O."/>
            <person name="Meyerdierks A."/>
            <person name="Storesund J.E."/>
            <person name="Kallscheuer N."/>
            <person name="Luecker S."/>
            <person name="Lage O.M."/>
            <person name="Pohl T."/>
            <person name="Merkel B.J."/>
            <person name="Hornburger P."/>
            <person name="Mueller R.-W."/>
            <person name="Bruemmer F."/>
            <person name="Labrenz M."/>
            <person name="Spormann A.M."/>
            <person name="Op den Camp H."/>
            <person name="Overmann J."/>
            <person name="Amann R."/>
            <person name="Jetten M.S.M."/>
            <person name="Mascher T."/>
            <person name="Medema M.H."/>
            <person name="Devos D.P."/>
            <person name="Kaster A.-K."/>
            <person name="Ovreas L."/>
            <person name="Rohde M."/>
            <person name="Galperin M.Y."/>
            <person name="Jogler C."/>
        </authorList>
    </citation>
    <scope>NUCLEOTIDE SEQUENCE [LARGE SCALE GENOMIC DNA]</scope>
    <source>
        <strain evidence="2 3">Spa11</strain>
    </source>
</reference>
<accession>A0A518KAL3</accession>
<dbReference type="RefSeq" id="WP_145113568.1">
    <property type="nucleotide sequence ID" value="NZ_CP036349.1"/>
</dbReference>
<proteinExistence type="predicted"/>
<dbReference type="Pfam" id="PF07589">
    <property type="entry name" value="PEP-CTERM"/>
    <property type="match status" value="1"/>
</dbReference>
<dbReference type="InterPro" id="IPR013424">
    <property type="entry name" value="Ice-binding_C"/>
</dbReference>
<dbReference type="KEGG" id="bmei:Spa11_30350"/>